<evidence type="ECO:0000256" key="4">
    <source>
        <dbReference type="PIRNR" id="PIRNR005700"/>
    </source>
</evidence>
<dbReference type="GO" id="GO:0006508">
    <property type="term" value="P:proteolysis"/>
    <property type="evidence" value="ECO:0007669"/>
    <property type="project" value="UniProtKB-KW"/>
</dbReference>
<dbReference type="PIRSF" id="PIRSF005700">
    <property type="entry name" value="PepC"/>
    <property type="match status" value="1"/>
</dbReference>
<dbReference type="PROSITE" id="PS00139">
    <property type="entry name" value="THIOL_PROTEASE_CYS"/>
    <property type="match status" value="1"/>
</dbReference>
<dbReference type="GO" id="GO:0005737">
    <property type="term" value="C:cytoplasm"/>
    <property type="evidence" value="ECO:0007669"/>
    <property type="project" value="TreeGrafter"/>
</dbReference>
<dbReference type="SUPFAM" id="SSF54001">
    <property type="entry name" value="Cysteine proteinases"/>
    <property type="match status" value="1"/>
</dbReference>
<keyword evidence="7" id="KW-1185">Reference proteome</keyword>
<dbReference type="Gene3D" id="3.90.70.10">
    <property type="entry name" value="Cysteine proteinases"/>
    <property type="match status" value="1"/>
</dbReference>
<dbReference type="OrthoDB" id="1111399at2"/>
<name>A0A432LNX2_9BACT</name>
<sequence>MAIAFSHSAMAQTNDGGISTDMLKQIVKTNGNSPADKAIFNAVAGNGIDNLARTYMSNAEVDTHFSVETPAQNIHDQKSSGRCWMFSGFNVLRSNFAKRTDSLRVEFSHDYLFFYDQLEKSNLFLQNVIETAKLPITDPKVQFFFKSPVSDGGTFCGVADLTEKYGLVPKSIMPETYSAENTSKMRSLLMSKLREQGLQLRDMVAQGKNKKQIKEEKTKMLGVVYRILALTLGNPPQQFSYAFKNKEGKTVGTPRTYTPQEFYREVVGGSLNGTFIMVMNDPRHEYHKMYEVELDRHTYDGHNWAYLNLPMEEIAELAIASLKDGRKMYSSYDVGKQFDRKKGVLALDNFDYESLLGTTFPMNKAQRISTFDSGSTHAMTLSAVDLDANGKPVKWKVENSWGPDSGSKGCLIMTNDWFNEYSFRLVVDKQYVPEKLLKEAQQKPVMLTSDDPLFAEDN</sequence>
<keyword evidence="2 4" id="KW-0378">Hydrolase</keyword>
<evidence type="ECO:0000256" key="5">
    <source>
        <dbReference type="PIRSR" id="PIRSR005700-1"/>
    </source>
</evidence>
<evidence type="ECO:0000256" key="2">
    <source>
        <dbReference type="ARBA" id="ARBA00022801"/>
    </source>
</evidence>
<dbReference type="InterPro" id="IPR004134">
    <property type="entry name" value="Peptidase_C1B"/>
</dbReference>
<dbReference type="EMBL" id="RYYU01000001">
    <property type="protein sequence ID" value="RUL60414.1"/>
    <property type="molecule type" value="Genomic_DNA"/>
</dbReference>
<reference evidence="6 7" key="1">
    <citation type="submission" date="2018-12" db="EMBL/GenBank/DDBJ databases">
        <title>Genome sequencing of Prevotella sp. KCOM 3155 (= JS262).</title>
        <authorList>
            <person name="Kook J.-K."/>
            <person name="Park S.-N."/>
            <person name="Lim Y.K."/>
        </authorList>
    </citation>
    <scope>NUCLEOTIDE SEQUENCE [LARGE SCALE GENOMIC DNA]</scope>
    <source>
        <strain evidence="6 7">KCOM 3155</strain>
    </source>
</reference>
<dbReference type="Proteomes" id="UP000278983">
    <property type="component" value="Unassembled WGS sequence"/>
</dbReference>
<keyword evidence="4 6" id="KW-0031">Aminopeptidase</keyword>
<dbReference type="InterPro" id="IPR000169">
    <property type="entry name" value="Pept_cys_AS"/>
</dbReference>
<dbReference type="InterPro" id="IPR038765">
    <property type="entry name" value="Papain-like_cys_pep_sf"/>
</dbReference>
<keyword evidence="3 4" id="KW-0788">Thiol protease</keyword>
<dbReference type="GO" id="GO:0070005">
    <property type="term" value="F:cysteine-type aminopeptidase activity"/>
    <property type="evidence" value="ECO:0007669"/>
    <property type="project" value="InterPro"/>
</dbReference>
<dbReference type="CDD" id="cd00585">
    <property type="entry name" value="Peptidase_C1B"/>
    <property type="match status" value="1"/>
</dbReference>
<gene>
    <name evidence="6" type="ORF">EHV08_11245</name>
</gene>
<organism evidence="6 7">
    <name type="scientific">Prevotella koreensis</name>
    <dbReference type="NCBI Taxonomy" id="2490854"/>
    <lineage>
        <taxon>Bacteria</taxon>
        <taxon>Pseudomonadati</taxon>
        <taxon>Bacteroidota</taxon>
        <taxon>Bacteroidia</taxon>
        <taxon>Bacteroidales</taxon>
        <taxon>Prevotellaceae</taxon>
        <taxon>Prevotella</taxon>
    </lineage>
</organism>
<evidence type="ECO:0000313" key="7">
    <source>
        <dbReference type="Proteomes" id="UP000278983"/>
    </source>
</evidence>
<dbReference type="PANTHER" id="PTHR10363">
    <property type="entry name" value="BLEOMYCIN HYDROLASE"/>
    <property type="match status" value="1"/>
</dbReference>
<comment type="caution">
    <text evidence="6">The sequence shown here is derived from an EMBL/GenBank/DDBJ whole genome shotgun (WGS) entry which is preliminary data.</text>
</comment>
<evidence type="ECO:0000313" key="6">
    <source>
        <dbReference type="EMBL" id="RUL60414.1"/>
    </source>
</evidence>
<dbReference type="AlphaFoldDB" id="A0A432LNX2"/>
<dbReference type="GO" id="GO:0043418">
    <property type="term" value="P:homocysteine catabolic process"/>
    <property type="evidence" value="ECO:0007669"/>
    <property type="project" value="TreeGrafter"/>
</dbReference>
<accession>A0A432LNX2</accession>
<protein>
    <recommendedName>
        <fullName evidence="4">Aminopeptidase</fullName>
    </recommendedName>
</protein>
<feature type="active site" evidence="5">
    <location>
        <position position="399"/>
    </location>
</feature>
<dbReference type="GO" id="GO:0009636">
    <property type="term" value="P:response to toxic substance"/>
    <property type="evidence" value="ECO:0007669"/>
    <property type="project" value="TreeGrafter"/>
</dbReference>
<dbReference type="PANTHER" id="PTHR10363:SF2">
    <property type="entry name" value="BLEOMYCIN HYDROLASE"/>
    <property type="match status" value="1"/>
</dbReference>
<evidence type="ECO:0000256" key="1">
    <source>
        <dbReference type="ARBA" id="ARBA00022670"/>
    </source>
</evidence>
<dbReference type="Pfam" id="PF03051">
    <property type="entry name" value="Peptidase_C1_2"/>
    <property type="match status" value="1"/>
</dbReference>
<evidence type="ECO:0000256" key="3">
    <source>
        <dbReference type="ARBA" id="ARBA00022807"/>
    </source>
</evidence>
<proteinExistence type="inferred from homology"/>
<comment type="similarity">
    <text evidence="4">Belongs to the peptidase C1 family.</text>
</comment>
<feature type="active site" evidence="5">
    <location>
        <position position="377"/>
    </location>
</feature>
<keyword evidence="1 4" id="KW-0645">Protease</keyword>
<feature type="active site" evidence="5">
    <location>
        <position position="83"/>
    </location>
</feature>